<keyword evidence="2" id="KW-1185">Reference proteome</keyword>
<dbReference type="InParanoid" id="J4GXZ1"/>
<protein>
    <submittedName>
        <fullName evidence="1">Uncharacterized protein</fullName>
    </submittedName>
</protein>
<dbReference type="HOGENOM" id="CLU_1245391_0_0_1"/>
<sequence length="222" mass="24071">MNDQGKVAVVIKYDDTGDPHITLYAPIPLSQNEQTIPALYLSACDNVFPYLQSLYTKDTSNTSSASTDAATWALSFLAAANFPIPESWPVVPHSISVSSQAPSATSKLSFSPSVLPYNISLISSPNLVNAPIKSQNSYNTVSFDLDLQELTPVDDDSNDEDEEPIYESFAGTKKKYKPVTLKTRPVLGAVDEQFCICRNIKGDPLGTMPTLSKHPPPFVPTG</sequence>
<dbReference type="RefSeq" id="XP_012176836.1">
    <property type="nucleotide sequence ID" value="XM_012321446.1"/>
</dbReference>
<gene>
    <name evidence="1" type="ORF">FIBRA_09117</name>
</gene>
<dbReference type="GeneID" id="24101715"/>
<dbReference type="STRING" id="599839.J4GXZ1"/>
<evidence type="ECO:0000313" key="1">
    <source>
        <dbReference type="EMBL" id="CCM06815.1"/>
    </source>
</evidence>
<dbReference type="AlphaFoldDB" id="J4GXZ1"/>
<name>J4GXZ1_9APHY</name>
<accession>J4GXZ1</accession>
<proteinExistence type="predicted"/>
<evidence type="ECO:0000313" key="2">
    <source>
        <dbReference type="Proteomes" id="UP000006352"/>
    </source>
</evidence>
<dbReference type="EMBL" id="HE797515">
    <property type="protein sequence ID" value="CCM06815.1"/>
    <property type="molecule type" value="Genomic_DNA"/>
</dbReference>
<dbReference type="Proteomes" id="UP000006352">
    <property type="component" value="Unassembled WGS sequence"/>
</dbReference>
<dbReference type="OrthoDB" id="5599163at2759"/>
<organism evidence="1 2">
    <name type="scientific">Fibroporia radiculosa</name>
    <dbReference type="NCBI Taxonomy" id="599839"/>
    <lineage>
        <taxon>Eukaryota</taxon>
        <taxon>Fungi</taxon>
        <taxon>Dikarya</taxon>
        <taxon>Basidiomycota</taxon>
        <taxon>Agaricomycotina</taxon>
        <taxon>Agaricomycetes</taxon>
        <taxon>Polyporales</taxon>
        <taxon>Fibroporiaceae</taxon>
        <taxon>Fibroporia</taxon>
    </lineage>
</organism>
<reference evidence="1 2" key="1">
    <citation type="journal article" date="2012" name="Appl. Environ. Microbiol.">
        <title>Short-read sequencing for genomic analysis of the brown rot fungus Fibroporia radiculosa.</title>
        <authorList>
            <person name="Tang J.D."/>
            <person name="Perkins A.D."/>
            <person name="Sonstegard T.S."/>
            <person name="Schroeder S.G."/>
            <person name="Burgess S.C."/>
            <person name="Diehl S.V."/>
        </authorList>
    </citation>
    <scope>NUCLEOTIDE SEQUENCE [LARGE SCALE GENOMIC DNA]</scope>
    <source>
        <strain evidence="1 2">TFFH 294</strain>
    </source>
</reference>